<dbReference type="Gene3D" id="3.40.640.10">
    <property type="entry name" value="Type I PLP-dependent aspartate aminotransferase-like (Major domain)"/>
    <property type="match status" value="1"/>
</dbReference>
<dbReference type="PIRSF" id="PIRSF000390">
    <property type="entry name" value="PLP_StrS"/>
    <property type="match status" value="1"/>
</dbReference>
<dbReference type="OrthoDB" id="9810913at2"/>
<dbReference type="FunFam" id="3.40.640.10:FF:000089">
    <property type="entry name" value="Aminotransferase, DegT/DnrJ/EryC1/StrS family"/>
    <property type="match status" value="1"/>
</dbReference>
<evidence type="ECO:0000256" key="2">
    <source>
        <dbReference type="ARBA" id="ARBA00037999"/>
    </source>
</evidence>
<evidence type="ECO:0000313" key="7">
    <source>
        <dbReference type="Proteomes" id="UP000248066"/>
    </source>
</evidence>
<evidence type="ECO:0000256" key="1">
    <source>
        <dbReference type="ARBA" id="ARBA00022898"/>
    </source>
</evidence>
<evidence type="ECO:0000256" key="5">
    <source>
        <dbReference type="RuleBase" id="RU004508"/>
    </source>
</evidence>
<dbReference type="CDD" id="cd00616">
    <property type="entry name" value="AHBA_syn"/>
    <property type="match status" value="1"/>
</dbReference>
<dbReference type="InterPro" id="IPR000653">
    <property type="entry name" value="DegT/StrS_aminotransferase"/>
</dbReference>
<dbReference type="SUPFAM" id="SSF53383">
    <property type="entry name" value="PLP-dependent transferases"/>
    <property type="match status" value="1"/>
</dbReference>
<dbReference type="Pfam" id="PF01041">
    <property type="entry name" value="DegT_DnrJ_EryC1"/>
    <property type="match status" value="1"/>
</dbReference>
<feature type="modified residue" description="N6-(pyridoxal phosphate)lysine" evidence="4">
    <location>
        <position position="185"/>
    </location>
</feature>
<dbReference type="GO" id="GO:0008483">
    <property type="term" value="F:transaminase activity"/>
    <property type="evidence" value="ECO:0007669"/>
    <property type="project" value="TreeGrafter"/>
</dbReference>
<dbReference type="InterPro" id="IPR015421">
    <property type="entry name" value="PyrdxlP-dep_Trfase_major"/>
</dbReference>
<dbReference type="Gene3D" id="3.90.1150.10">
    <property type="entry name" value="Aspartate Aminotransferase, domain 1"/>
    <property type="match status" value="1"/>
</dbReference>
<dbReference type="EMBL" id="PDOF01000001">
    <property type="protein sequence ID" value="PYZ97569.1"/>
    <property type="molecule type" value="Genomic_DNA"/>
</dbReference>
<dbReference type="Proteomes" id="UP000248066">
    <property type="component" value="Unassembled WGS sequence"/>
</dbReference>
<comment type="similarity">
    <text evidence="2 5">Belongs to the DegT/DnrJ/EryC1 family.</text>
</comment>
<dbReference type="GO" id="GO:0000271">
    <property type="term" value="P:polysaccharide biosynthetic process"/>
    <property type="evidence" value="ECO:0007669"/>
    <property type="project" value="TreeGrafter"/>
</dbReference>
<dbReference type="AlphaFoldDB" id="A0A2W0HL31"/>
<accession>A0A2W0HL31</accession>
<dbReference type="RefSeq" id="WP_110516779.1">
    <property type="nucleotide sequence ID" value="NZ_PDOF01000001.1"/>
</dbReference>
<organism evidence="6 7">
    <name type="scientific">Alteribacter lacisalsi</name>
    <dbReference type="NCBI Taxonomy" id="2045244"/>
    <lineage>
        <taxon>Bacteria</taxon>
        <taxon>Bacillati</taxon>
        <taxon>Bacillota</taxon>
        <taxon>Bacilli</taxon>
        <taxon>Bacillales</taxon>
        <taxon>Bacillaceae</taxon>
        <taxon>Alteribacter</taxon>
    </lineage>
</organism>
<feature type="active site" description="Proton acceptor" evidence="3">
    <location>
        <position position="185"/>
    </location>
</feature>
<reference evidence="6 7" key="1">
    <citation type="submission" date="2017-10" db="EMBL/GenBank/DDBJ databases">
        <title>Bacillus sp. nov., a halophilic bacterium isolated from a Yangshapao Lake.</title>
        <authorList>
            <person name="Wang H."/>
        </authorList>
    </citation>
    <scope>NUCLEOTIDE SEQUENCE [LARGE SCALE GENOMIC DNA]</scope>
    <source>
        <strain evidence="6 7">YSP-3</strain>
    </source>
</reference>
<dbReference type="PANTHER" id="PTHR30244">
    <property type="entry name" value="TRANSAMINASE"/>
    <property type="match status" value="1"/>
</dbReference>
<dbReference type="InterPro" id="IPR015422">
    <property type="entry name" value="PyrdxlP-dep_Trfase_small"/>
</dbReference>
<dbReference type="PANTHER" id="PTHR30244:SF36">
    <property type="entry name" value="3-OXO-GLUCOSE-6-PHOSPHATE:GLUTAMATE AMINOTRANSFERASE"/>
    <property type="match status" value="1"/>
</dbReference>
<comment type="caution">
    <text evidence="6">The sequence shown here is derived from an EMBL/GenBank/DDBJ whole genome shotgun (WGS) entry which is preliminary data.</text>
</comment>
<sequence length="369" mass="40772">MISLISLQQQFASIKKEILKEVSQVIDSGQYILGSRVRKLEARIAAKIGVTHAVAVANGTDALVLTLDAYGIGPGDEVITTPYTFFASAEAISRVGATPVFADVEDRTFNIDPEKFEAAITSRTKAVIPVHLFGHPADMEKINLIAKENGLIVIEDACQAFGSEYKGRKAGSLGDAACFSFFPTKNLGTLGDGGMITTNDDHLARKLRILRAHGSEKKYIHSSLGYNSRLDEIHAAILLVAMDHIDDWNSQRIKLATTYNQKLAHVPDLTLPECADDVTHIYHLYCIRSSNRRKVMDQLRQNNVQSAIYYPVSLHLQEVYKHLPYQEGSFPVAESLSATMFALPMSPFLSSKDQQTVIRALQPDRADRP</sequence>
<evidence type="ECO:0000256" key="4">
    <source>
        <dbReference type="PIRSR" id="PIRSR000390-2"/>
    </source>
</evidence>
<keyword evidence="1 4" id="KW-0663">Pyridoxal phosphate</keyword>
<dbReference type="GO" id="GO:0030170">
    <property type="term" value="F:pyridoxal phosphate binding"/>
    <property type="evidence" value="ECO:0007669"/>
    <property type="project" value="UniProtKB-ARBA"/>
</dbReference>
<proteinExistence type="inferred from homology"/>
<dbReference type="InterPro" id="IPR015424">
    <property type="entry name" value="PyrdxlP-dep_Trfase"/>
</dbReference>
<protein>
    <submittedName>
        <fullName evidence="6">Transcriptional regulator</fullName>
    </submittedName>
</protein>
<evidence type="ECO:0000313" key="6">
    <source>
        <dbReference type="EMBL" id="PYZ97569.1"/>
    </source>
</evidence>
<name>A0A2W0HL31_9BACI</name>
<evidence type="ECO:0000256" key="3">
    <source>
        <dbReference type="PIRSR" id="PIRSR000390-1"/>
    </source>
</evidence>
<gene>
    <name evidence="6" type="ORF">CR205_02945</name>
</gene>
<keyword evidence="7" id="KW-1185">Reference proteome</keyword>